<evidence type="ECO:0000256" key="1">
    <source>
        <dbReference type="SAM" id="Phobius"/>
    </source>
</evidence>
<name>A0A1F5AYQ6_9BACT</name>
<gene>
    <name evidence="2" type="ORF">A2Z10_00565</name>
</gene>
<comment type="caution">
    <text evidence="2">The sequence shown here is derived from an EMBL/GenBank/DDBJ whole genome shotgun (WGS) entry which is preliminary data.</text>
</comment>
<keyword evidence="1" id="KW-1133">Transmembrane helix</keyword>
<dbReference type="Proteomes" id="UP000176639">
    <property type="component" value="Unassembled WGS sequence"/>
</dbReference>
<feature type="transmembrane region" description="Helical" evidence="1">
    <location>
        <begin position="72"/>
        <end position="90"/>
    </location>
</feature>
<sequence>MAQEDDMNAAALRKARLDDEENDDPLVLEREAGSSASTKDHTVTFVLAFLVAVFSDLADIFVIGAIPIVGDALDAATGAILAALFLSIGGRRTMKRMIPLIGATLFEFLPFGITDIMPTFTLEVIYTWYMVTKENRAED</sequence>
<organism evidence="2 3">
    <name type="scientific">Candidatus Azambacteria bacterium RBG_16_47_10</name>
    <dbReference type="NCBI Taxonomy" id="1797292"/>
    <lineage>
        <taxon>Bacteria</taxon>
        <taxon>Candidatus Azamiibacteriota</taxon>
    </lineage>
</organism>
<keyword evidence="1" id="KW-0812">Transmembrane</keyword>
<proteinExistence type="predicted"/>
<accession>A0A1F5AYQ6</accession>
<dbReference type="AlphaFoldDB" id="A0A1F5AYQ6"/>
<feature type="transmembrane region" description="Helical" evidence="1">
    <location>
        <begin position="43"/>
        <end position="66"/>
    </location>
</feature>
<reference evidence="2 3" key="1">
    <citation type="journal article" date="2016" name="Nat. Commun.">
        <title>Thousands of microbial genomes shed light on interconnected biogeochemical processes in an aquifer system.</title>
        <authorList>
            <person name="Anantharaman K."/>
            <person name="Brown C.T."/>
            <person name="Hug L.A."/>
            <person name="Sharon I."/>
            <person name="Castelle C.J."/>
            <person name="Probst A.J."/>
            <person name="Thomas B.C."/>
            <person name="Singh A."/>
            <person name="Wilkins M.J."/>
            <person name="Karaoz U."/>
            <person name="Brodie E.L."/>
            <person name="Williams K.H."/>
            <person name="Hubbard S.S."/>
            <person name="Banfield J.F."/>
        </authorList>
    </citation>
    <scope>NUCLEOTIDE SEQUENCE [LARGE SCALE GENOMIC DNA]</scope>
</reference>
<evidence type="ECO:0000313" key="2">
    <source>
        <dbReference type="EMBL" id="OGD23532.1"/>
    </source>
</evidence>
<evidence type="ECO:0000313" key="3">
    <source>
        <dbReference type="Proteomes" id="UP000176639"/>
    </source>
</evidence>
<protein>
    <submittedName>
        <fullName evidence="2">Uncharacterized protein</fullName>
    </submittedName>
</protein>
<keyword evidence="1" id="KW-0472">Membrane</keyword>
<dbReference type="EMBL" id="MEYI01000036">
    <property type="protein sequence ID" value="OGD23532.1"/>
    <property type="molecule type" value="Genomic_DNA"/>
</dbReference>